<name>A0A4P6HGG1_9BACT</name>
<dbReference type="RefSeq" id="WP_129349168.1">
    <property type="nucleotide sequence ID" value="NZ_CP026538.1"/>
</dbReference>
<proteinExistence type="predicted"/>
<dbReference type="AlphaFoldDB" id="A0A4P6HGG1"/>
<evidence type="ECO:0000313" key="1">
    <source>
        <dbReference type="EMBL" id="QAZ66153.1"/>
    </source>
</evidence>
<accession>A0A4P6HGG1</accession>
<dbReference type="Proteomes" id="UP000293296">
    <property type="component" value="Chromosome"/>
</dbReference>
<keyword evidence="2" id="KW-1185">Reference proteome</keyword>
<dbReference type="KEGG" id="dcb:C3Y92_02415"/>
<dbReference type="EMBL" id="CP026538">
    <property type="protein sequence ID" value="QAZ66153.1"/>
    <property type="molecule type" value="Genomic_DNA"/>
</dbReference>
<reference evidence="1 2" key="1">
    <citation type="submission" date="2018-02" db="EMBL/GenBank/DDBJ databases">
        <title>Genome sequence of Desulfovibrio carbinolicus DSM 3852.</title>
        <authorList>
            <person name="Wilbanks E."/>
            <person name="Skennerton C.T."/>
            <person name="Orphan V.J."/>
        </authorList>
    </citation>
    <scope>NUCLEOTIDE SEQUENCE [LARGE SCALE GENOMIC DNA]</scope>
    <source>
        <strain evidence="1 2">DSM 3852</strain>
    </source>
</reference>
<dbReference type="OrthoDB" id="9831301at2"/>
<protein>
    <submittedName>
        <fullName evidence="1">Uncharacterized protein</fullName>
    </submittedName>
</protein>
<sequence>MNALRYVGLFVMMAMLGDLFFARAAQSKECTKFVVVFNEKLTSVPEGVYVGNKMIGIARIAEDGRAGLKELVICIENEHTGNIEKNSICYLSGGKLMIYNVWSTGVALREGDSLDGFPSRNSVYMYEARMMFDAAMEYVLLFVREQLGSLFGEVGMQNKKL</sequence>
<organism evidence="1 2">
    <name type="scientific">Solidesulfovibrio carbinolicus</name>
    <dbReference type="NCBI Taxonomy" id="296842"/>
    <lineage>
        <taxon>Bacteria</taxon>
        <taxon>Pseudomonadati</taxon>
        <taxon>Thermodesulfobacteriota</taxon>
        <taxon>Desulfovibrionia</taxon>
        <taxon>Desulfovibrionales</taxon>
        <taxon>Desulfovibrionaceae</taxon>
        <taxon>Solidesulfovibrio</taxon>
    </lineage>
</organism>
<gene>
    <name evidence="1" type="ORF">C3Y92_02415</name>
</gene>
<evidence type="ECO:0000313" key="2">
    <source>
        <dbReference type="Proteomes" id="UP000293296"/>
    </source>
</evidence>